<dbReference type="Pfam" id="PF05257">
    <property type="entry name" value="CHAP"/>
    <property type="match status" value="1"/>
</dbReference>
<dbReference type="EMBL" id="LRDB01000003">
    <property type="protein sequence ID" value="KYG82556.1"/>
    <property type="molecule type" value="Genomic_DNA"/>
</dbReference>
<dbReference type="SUPFAM" id="SSF54001">
    <property type="entry name" value="Cysteine proteinases"/>
    <property type="match status" value="1"/>
</dbReference>
<dbReference type="RefSeq" id="WP_068412695.1">
    <property type="nucleotide sequence ID" value="NZ_LRDB01000003.1"/>
</dbReference>
<reference evidence="3 4" key="1">
    <citation type="submission" date="2016-01" db="EMBL/GenBank/DDBJ databases">
        <title>Genome sequencing of Roseivirga echinicomitans KMM 6058.</title>
        <authorList>
            <person name="Selvaratnam C."/>
            <person name="Thevarajoo S."/>
            <person name="Goh K.M."/>
            <person name="Ee R."/>
            <person name="Chan K.-G."/>
            <person name="Chong C.S."/>
        </authorList>
    </citation>
    <scope>NUCLEOTIDE SEQUENCE [LARGE SCALE GENOMIC DNA]</scope>
    <source>
        <strain evidence="3 4">KMM 6058</strain>
    </source>
</reference>
<dbReference type="SUPFAM" id="SSF47090">
    <property type="entry name" value="PGBD-like"/>
    <property type="match status" value="1"/>
</dbReference>
<comment type="caution">
    <text evidence="3">The sequence shown here is derived from an EMBL/GenBank/DDBJ whole genome shotgun (WGS) entry which is preliminary data.</text>
</comment>
<gene>
    <name evidence="3" type="ORF">AWN68_15000</name>
</gene>
<dbReference type="InterPro" id="IPR036365">
    <property type="entry name" value="PGBD-like_sf"/>
</dbReference>
<proteinExistence type="predicted"/>
<dbReference type="Gene3D" id="3.90.1720.10">
    <property type="entry name" value="endopeptidase domain like (from Nostoc punctiforme)"/>
    <property type="match status" value="1"/>
</dbReference>
<dbReference type="STRING" id="296218.AWN68_15000"/>
<organism evidence="3 4">
    <name type="scientific">Roseivirga echinicomitans</name>
    <dbReference type="NCBI Taxonomy" id="296218"/>
    <lineage>
        <taxon>Bacteria</taxon>
        <taxon>Pseudomonadati</taxon>
        <taxon>Bacteroidota</taxon>
        <taxon>Cytophagia</taxon>
        <taxon>Cytophagales</taxon>
        <taxon>Roseivirgaceae</taxon>
        <taxon>Roseivirga</taxon>
    </lineage>
</organism>
<evidence type="ECO:0008006" key="5">
    <source>
        <dbReference type="Google" id="ProtNLM"/>
    </source>
</evidence>
<evidence type="ECO:0000313" key="3">
    <source>
        <dbReference type="EMBL" id="KYG82556.1"/>
    </source>
</evidence>
<dbReference type="OrthoDB" id="9813532at2"/>
<feature type="domain" description="Peptidase C51" evidence="2">
    <location>
        <begin position="40"/>
        <end position="116"/>
    </location>
</feature>
<accession>A0A150XV32</accession>
<dbReference type="Pfam" id="PF01471">
    <property type="entry name" value="PG_binding_1"/>
    <property type="match status" value="1"/>
</dbReference>
<dbReference type="Gene3D" id="1.10.101.10">
    <property type="entry name" value="PGBD-like superfamily/PGBD"/>
    <property type="match status" value="1"/>
</dbReference>
<sequence>MSQLLKIAFEELGVSEILGSEHEKKILQYAQDSGFETIKDDETPWCSIFVNFCCHRLDYKKSGKANARSWMQVGTKVNDPLPGDIVVFWRESVHSWKGHVGFFLGFSPKGDKVFCLGGNQANSVSVAAYDAQKVLGFRRVEAQKKLSIPKPVLKKGSRGSEVMKLQELLNQLHYPCGDPDGVFGQKTEDALRLLQANHRLTIDGVYGQQSVNMLESLLQT</sequence>
<name>A0A150XV32_9BACT</name>
<protein>
    <recommendedName>
        <fullName evidence="5">TIGR02594 family protein</fullName>
    </recommendedName>
</protein>
<evidence type="ECO:0000313" key="4">
    <source>
        <dbReference type="Proteomes" id="UP000075615"/>
    </source>
</evidence>
<dbReference type="NCBIfam" id="TIGR02594">
    <property type="entry name" value="TIGR02594 family protein"/>
    <property type="match status" value="1"/>
</dbReference>
<dbReference type="InterPro" id="IPR038765">
    <property type="entry name" value="Papain-like_cys_pep_sf"/>
</dbReference>
<dbReference type="InterPro" id="IPR002477">
    <property type="entry name" value="Peptidoglycan-bd-like"/>
</dbReference>
<dbReference type="InterPro" id="IPR036366">
    <property type="entry name" value="PGBDSf"/>
</dbReference>
<evidence type="ECO:0000259" key="2">
    <source>
        <dbReference type="Pfam" id="PF05257"/>
    </source>
</evidence>
<keyword evidence="4" id="KW-1185">Reference proteome</keyword>
<dbReference type="InterPro" id="IPR013423">
    <property type="entry name" value="CHP02594"/>
</dbReference>
<dbReference type="InterPro" id="IPR007921">
    <property type="entry name" value="CHAP_dom"/>
</dbReference>
<feature type="domain" description="Peptidoglycan binding-like" evidence="1">
    <location>
        <begin position="158"/>
        <end position="214"/>
    </location>
</feature>
<dbReference type="AlphaFoldDB" id="A0A150XV32"/>
<dbReference type="Proteomes" id="UP000075615">
    <property type="component" value="Unassembled WGS sequence"/>
</dbReference>
<evidence type="ECO:0000259" key="1">
    <source>
        <dbReference type="Pfam" id="PF01471"/>
    </source>
</evidence>